<evidence type="ECO:0000256" key="6">
    <source>
        <dbReference type="ARBA" id="ARBA00023242"/>
    </source>
</evidence>
<feature type="domain" description="C2H2-type" evidence="9">
    <location>
        <begin position="276"/>
        <end position="300"/>
    </location>
</feature>
<dbReference type="AlphaFoldDB" id="A0AAV2RTQ0"/>
<dbReference type="InterPro" id="IPR036236">
    <property type="entry name" value="Znf_C2H2_sf"/>
</dbReference>
<sequence length="300" mass="34315">MSLVQQANNLKQDTNNEGIEDNTGTECNVKIKEEKESSLLTNGTGMCGSVDQDENSGICYKEEIEDIKVFPDNIGAFINVDEDHKTSVIAKSDQLMKVDSDVSKPPEMNIDREQNSDIIKRNDQPLEADSEWGVSNPSDVIIDSNKEFGSRPAILHIRIGDTFACNVCFKQFKQKRDCIRHTRTHTGEKPFLCPHCEKTFGRDCYLRNHIKTHTGEKLFSCSICQQDFARKATLEQHMLTHGGERPYKCTHCGNGFTKKSHLERHLKIHLPREYTYTCYECGQSFHEKRGLNYHYCLDQS</sequence>
<comment type="caution">
    <text evidence="10">The sequence shown here is derived from an EMBL/GenBank/DDBJ whole genome shotgun (WGS) entry which is preliminary data.</text>
</comment>
<evidence type="ECO:0000313" key="11">
    <source>
        <dbReference type="Proteomes" id="UP001497623"/>
    </source>
</evidence>
<keyword evidence="11" id="KW-1185">Reference proteome</keyword>
<dbReference type="FunFam" id="3.30.160.60:FF:000630">
    <property type="entry name" value="Zinc finger protein 180"/>
    <property type="match status" value="1"/>
</dbReference>
<dbReference type="Pfam" id="PF00096">
    <property type="entry name" value="zf-C2H2"/>
    <property type="match status" value="3"/>
</dbReference>
<dbReference type="EMBL" id="CAXKWB010030746">
    <property type="protein sequence ID" value="CAL4138329.1"/>
    <property type="molecule type" value="Genomic_DNA"/>
</dbReference>
<dbReference type="PROSITE" id="PS00028">
    <property type="entry name" value="ZINC_FINGER_C2H2_1"/>
    <property type="match status" value="4"/>
</dbReference>
<dbReference type="PANTHER" id="PTHR16515">
    <property type="entry name" value="PR DOMAIN ZINC FINGER PROTEIN"/>
    <property type="match status" value="1"/>
</dbReference>
<keyword evidence="3" id="KW-0677">Repeat</keyword>
<dbReference type="GO" id="GO:0008270">
    <property type="term" value="F:zinc ion binding"/>
    <property type="evidence" value="ECO:0007669"/>
    <property type="project" value="UniProtKB-KW"/>
</dbReference>
<comment type="subcellular location">
    <subcellularLocation>
        <location evidence="1">Nucleus</location>
    </subcellularLocation>
</comment>
<evidence type="ECO:0000256" key="8">
    <source>
        <dbReference type="SAM" id="MobiDB-lite"/>
    </source>
</evidence>
<dbReference type="GO" id="GO:0005634">
    <property type="term" value="C:nucleus"/>
    <property type="evidence" value="ECO:0007669"/>
    <property type="project" value="UniProtKB-SubCell"/>
</dbReference>
<evidence type="ECO:0000256" key="3">
    <source>
        <dbReference type="ARBA" id="ARBA00022737"/>
    </source>
</evidence>
<dbReference type="InterPro" id="IPR050331">
    <property type="entry name" value="Zinc_finger"/>
</dbReference>
<keyword evidence="5" id="KW-0862">Zinc</keyword>
<evidence type="ECO:0000256" key="7">
    <source>
        <dbReference type="PROSITE-ProRule" id="PRU00042"/>
    </source>
</evidence>
<dbReference type="InterPro" id="IPR013087">
    <property type="entry name" value="Znf_C2H2_type"/>
</dbReference>
<keyword evidence="2" id="KW-0479">Metal-binding</keyword>
<evidence type="ECO:0000256" key="4">
    <source>
        <dbReference type="ARBA" id="ARBA00022771"/>
    </source>
</evidence>
<protein>
    <recommendedName>
        <fullName evidence="9">C2H2-type domain-containing protein</fullName>
    </recommendedName>
</protein>
<dbReference type="SMART" id="SM00355">
    <property type="entry name" value="ZnF_C2H2"/>
    <property type="match status" value="5"/>
</dbReference>
<feature type="domain" description="C2H2-type" evidence="9">
    <location>
        <begin position="219"/>
        <end position="246"/>
    </location>
</feature>
<dbReference type="PROSITE" id="PS50157">
    <property type="entry name" value="ZINC_FINGER_C2H2_2"/>
    <property type="match status" value="5"/>
</dbReference>
<reference evidence="10 11" key="1">
    <citation type="submission" date="2024-05" db="EMBL/GenBank/DDBJ databases">
        <authorList>
            <person name="Wallberg A."/>
        </authorList>
    </citation>
    <scope>NUCLEOTIDE SEQUENCE [LARGE SCALE GENOMIC DNA]</scope>
</reference>
<organism evidence="10 11">
    <name type="scientific">Meganyctiphanes norvegica</name>
    <name type="common">Northern krill</name>
    <name type="synonym">Thysanopoda norvegica</name>
    <dbReference type="NCBI Taxonomy" id="48144"/>
    <lineage>
        <taxon>Eukaryota</taxon>
        <taxon>Metazoa</taxon>
        <taxon>Ecdysozoa</taxon>
        <taxon>Arthropoda</taxon>
        <taxon>Crustacea</taxon>
        <taxon>Multicrustacea</taxon>
        <taxon>Malacostraca</taxon>
        <taxon>Eumalacostraca</taxon>
        <taxon>Eucarida</taxon>
        <taxon>Euphausiacea</taxon>
        <taxon>Euphausiidae</taxon>
        <taxon>Meganyctiphanes</taxon>
    </lineage>
</organism>
<evidence type="ECO:0000259" key="9">
    <source>
        <dbReference type="PROSITE" id="PS50157"/>
    </source>
</evidence>
<dbReference type="FunFam" id="3.30.160.60:FF:002343">
    <property type="entry name" value="Zinc finger protein 33A"/>
    <property type="match status" value="1"/>
</dbReference>
<feature type="region of interest" description="Disordered" evidence="8">
    <location>
        <begin position="1"/>
        <end position="25"/>
    </location>
</feature>
<accession>A0AAV2RTQ0</accession>
<evidence type="ECO:0000256" key="2">
    <source>
        <dbReference type="ARBA" id="ARBA00022723"/>
    </source>
</evidence>
<dbReference type="Proteomes" id="UP001497623">
    <property type="component" value="Unassembled WGS sequence"/>
</dbReference>
<dbReference type="Gene3D" id="3.30.160.60">
    <property type="entry name" value="Classic Zinc Finger"/>
    <property type="match status" value="4"/>
</dbReference>
<dbReference type="FunFam" id="3.30.160.60:FF:000624">
    <property type="entry name" value="zinc finger protein 697"/>
    <property type="match status" value="1"/>
</dbReference>
<name>A0AAV2RTQ0_MEGNR</name>
<keyword evidence="6" id="KW-0539">Nucleus</keyword>
<feature type="domain" description="C2H2-type" evidence="9">
    <location>
        <begin position="247"/>
        <end position="274"/>
    </location>
</feature>
<gene>
    <name evidence="10" type="ORF">MNOR_LOCUS28200</name>
</gene>
<feature type="domain" description="C2H2-type" evidence="9">
    <location>
        <begin position="163"/>
        <end position="190"/>
    </location>
</feature>
<proteinExistence type="predicted"/>
<dbReference type="GO" id="GO:0006355">
    <property type="term" value="P:regulation of DNA-templated transcription"/>
    <property type="evidence" value="ECO:0007669"/>
    <property type="project" value="UniProtKB-ARBA"/>
</dbReference>
<evidence type="ECO:0000313" key="10">
    <source>
        <dbReference type="EMBL" id="CAL4138329.1"/>
    </source>
</evidence>
<keyword evidence="4 7" id="KW-0863">Zinc-finger</keyword>
<dbReference type="SUPFAM" id="SSF57667">
    <property type="entry name" value="beta-beta-alpha zinc fingers"/>
    <property type="match status" value="3"/>
</dbReference>
<evidence type="ECO:0000256" key="5">
    <source>
        <dbReference type="ARBA" id="ARBA00022833"/>
    </source>
</evidence>
<evidence type="ECO:0000256" key="1">
    <source>
        <dbReference type="ARBA" id="ARBA00004123"/>
    </source>
</evidence>
<feature type="domain" description="C2H2-type" evidence="9">
    <location>
        <begin position="191"/>
        <end position="218"/>
    </location>
</feature>
<dbReference type="PANTHER" id="PTHR16515:SF49">
    <property type="entry name" value="GASTRULA ZINC FINGER PROTEIN XLCGF49.1-LIKE-RELATED"/>
    <property type="match status" value="1"/>
</dbReference>